<comment type="caution">
    <text evidence="3">The sequence shown here is derived from an EMBL/GenBank/DDBJ whole genome shotgun (WGS) entry which is preliminary data.</text>
</comment>
<dbReference type="AlphaFoldDB" id="A0A7K1U5T6"/>
<dbReference type="InterPro" id="IPR058514">
    <property type="entry name" value="DUF8201"/>
</dbReference>
<protein>
    <recommendedName>
        <fullName evidence="2">DUF8201 domain-containing protein</fullName>
    </recommendedName>
</protein>
<keyword evidence="1" id="KW-0812">Transmembrane</keyword>
<evidence type="ECO:0000313" key="4">
    <source>
        <dbReference type="Proteomes" id="UP000461730"/>
    </source>
</evidence>
<evidence type="ECO:0000259" key="2">
    <source>
        <dbReference type="Pfam" id="PF26626"/>
    </source>
</evidence>
<dbReference type="InterPro" id="IPR058065">
    <property type="entry name" value="LIC_10190-like"/>
</dbReference>
<feature type="transmembrane region" description="Helical" evidence="1">
    <location>
        <begin position="265"/>
        <end position="289"/>
    </location>
</feature>
<feature type="transmembrane region" description="Helical" evidence="1">
    <location>
        <begin position="35"/>
        <end position="57"/>
    </location>
</feature>
<feature type="transmembrane region" description="Helical" evidence="1">
    <location>
        <begin position="462"/>
        <end position="480"/>
    </location>
</feature>
<reference evidence="3 4" key="1">
    <citation type="submission" date="2019-12" db="EMBL/GenBank/DDBJ databases">
        <title>Chitinophaga sp. strain ysch24 (GDMCC 1.1355), whole genome shotgun sequence.</title>
        <authorList>
            <person name="Zhang X."/>
        </authorList>
    </citation>
    <scope>NUCLEOTIDE SEQUENCE [LARGE SCALE GENOMIC DNA]</scope>
    <source>
        <strain evidence="4">ysch24</strain>
    </source>
</reference>
<dbReference type="Pfam" id="PF26626">
    <property type="entry name" value="DUF8201"/>
    <property type="match status" value="1"/>
</dbReference>
<dbReference type="Proteomes" id="UP000461730">
    <property type="component" value="Unassembled WGS sequence"/>
</dbReference>
<dbReference type="RefSeq" id="WP_157307174.1">
    <property type="nucleotide sequence ID" value="NZ_WRXN01000006.1"/>
</dbReference>
<feature type="transmembrane region" description="Helical" evidence="1">
    <location>
        <begin position="412"/>
        <end position="431"/>
    </location>
</feature>
<feature type="transmembrane region" description="Helical" evidence="1">
    <location>
        <begin position="301"/>
        <end position="321"/>
    </location>
</feature>
<keyword evidence="4" id="KW-1185">Reference proteome</keyword>
<keyword evidence="1" id="KW-1133">Transmembrane helix</keyword>
<name>A0A7K1U5T6_9BACT</name>
<organism evidence="3 4">
    <name type="scientific">Chitinophaga tropicalis</name>
    <dbReference type="NCBI Taxonomy" id="2683588"/>
    <lineage>
        <taxon>Bacteria</taxon>
        <taxon>Pseudomonadati</taxon>
        <taxon>Bacteroidota</taxon>
        <taxon>Chitinophagia</taxon>
        <taxon>Chitinophagales</taxon>
        <taxon>Chitinophagaceae</taxon>
        <taxon>Chitinophaga</taxon>
    </lineage>
</organism>
<feature type="transmembrane region" description="Helical" evidence="1">
    <location>
        <begin position="387"/>
        <end position="405"/>
    </location>
</feature>
<keyword evidence="1" id="KW-0472">Membrane</keyword>
<sequence length="561" mass="62943">MLFLLLKFLYIIILSYLYGYPIQQLLHNKVLKNTAARPSFALTALTGFFGITALGAILSLFMPIAATAHVIILAGAVVFYLLQRSSINAEVSVYVQRARSASPGIQLFFLAAVLYVTYLSAQQSFTYDEGLYYAQFVKWIQHYPVVPGLANLHYRFGLNSHWHVLAAVFNFSWFTGTGDNHLNGALYLLTVLYMLPGKQDSPFITFLKTGLLVMINMPQLCVYNIIAPAADLPVFYIGLLVILVWLEQSARRESLTEGADSVFLLLAPIYLVTVKISAVPILLLTAILYLQLLRKKQVVQFALLLVPAVLIMGPWVVRNIILTGYPVYPMQLPAFFHTGWEVPASVIHTLRLHITSFAFYRTADVERLMSDSVIQRFSAWFMQNLRIYDKVMVLCAFISPLIVFLRRKQLPAGFLSLYLFLMLGLCFWIIQAPDPRFGYSYLAPLLVLTAVLCIPALQKKTVFTLALFAALLFETGTLFLQARLHRAFAAEGLITSVSKQNWITPAPYTIQPVNTQQAPFLMYVPVATELCWDNPLPCVDHLPTGIKMRGSSLADGFAPVQ</sequence>
<gene>
    <name evidence="3" type="ORF">GO493_15795</name>
</gene>
<dbReference type="NCBIfam" id="NF047510">
    <property type="entry name" value="LIC_10190_fam"/>
    <property type="match status" value="1"/>
</dbReference>
<accession>A0A7K1U5T6</accession>
<feature type="transmembrane region" description="Helical" evidence="1">
    <location>
        <begin position="221"/>
        <end position="245"/>
    </location>
</feature>
<evidence type="ECO:0000313" key="3">
    <source>
        <dbReference type="EMBL" id="MVT09733.1"/>
    </source>
</evidence>
<feature type="transmembrane region" description="Helical" evidence="1">
    <location>
        <begin position="64"/>
        <end position="83"/>
    </location>
</feature>
<dbReference type="EMBL" id="WRXN01000006">
    <property type="protein sequence ID" value="MVT09733.1"/>
    <property type="molecule type" value="Genomic_DNA"/>
</dbReference>
<feature type="transmembrane region" description="Helical" evidence="1">
    <location>
        <begin position="437"/>
        <end position="457"/>
    </location>
</feature>
<proteinExistence type="predicted"/>
<feature type="domain" description="DUF8201" evidence="2">
    <location>
        <begin position="1"/>
        <end position="442"/>
    </location>
</feature>
<feature type="transmembrane region" description="Helical" evidence="1">
    <location>
        <begin position="103"/>
        <end position="121"/>
    </location>
</feature>
<evidence type="ECO:0000256" key="1">
    <source>
        <dbReference type="SAM" id="Phobius"/>
    </source>
</evidence>